<dbReference type="EMBL" id="SNRY01001182">
    <property type="protein sequence ID" value="KAA6332896.1"/>
    <property type="molecule type" value="Genomic_DNA"/>
</dbReference>
<sequence length="46" mass="5290">MYASLNSHKLVELGRNDDLISLLYILVEFYNGSLPWSDIDDEVCNN</sequence>
<reference evidence="1" key="1">
    <citation type="submission" date="2019-03" db="EMBL/GenBank/DDBJ databases">
        <title>Single cell metagenomics reveals metabolic interactions within the superorganism composed of flagellate Streblomastix strix and complex community of Bacteroidetes bacteria on its surface.</title>
        <authorList>
            <person name="Treitli S.C."/>
            <person name="Kolisko M."/>
            <person name="Husnik F."/>
            <person name="Keeling P."/>
            <person name="Hampl V."/>
        </authorList>
    </citation>
    <scope>NUCLEOTIDE SEQUENCE</scope>
    <source>
        <strain evidence="1">STM</strain>
    </source>
</reference>
<name>A0A5J4RFI8_9ZZZZ</name>
<comment type="caution">
    <text evidence="1">The sequence shown here is derived from an EMBL/GenBank/DDBJ whole genome shotgun (WGS) entry which is preliminary data.</text>
</comment>
<protein>
    <submittedName>
        <fullName evidence="1">Uncharacterized protein</fullName>
    </submittedName>
</protein>
<accession>A0A5J4RFI8</accession>
<dbReference type="Gene3D" id="1.10.510.10">
    <property type="entry name" value="Transferase(Phosphotransferase) domain 1"/>
    <property type="match status" value="1"/>
</dbReference>
<dbReference type="SUPFAM" id="SSF56112">
    <property type="entry name" value="Protein kinase-like (PK-like)"/>
    <property type="match status" value="1"/>
</dbReference>
<gene>
    <name evidence="1" type="ORF">EZS27_018637</name>
</gene>
<dbReference type="AlphaFoldDB" id="A0A5J4RFI8"/>
<organism evidence="1">
    <name type="scientific">termite gut metagenome</name>
    <dbReference type="NCBI Taxonomy" id="433724"/>
    <lineage>
        <taxon>unclassified sequences</taxon>
        <taxon>metagenomes</taxon>
        <taxon>organismal metagenomes</taxon>
    </lineage>
</organism>
<dbReference type="InterPro" id="IPR011009">
    <property type="entry name" value="Kinase-like_dom_sf"/>
</dbReference>
<evidence type="ECO:0000313" key="1">
    <source>
        <dbReference type="EMBL" id="KAA6332896.1"/>
    </source>
</evidence>
<proteinExistence type="predicted"/>